<dbReference type="EMBL" id="UINC01110836">
    <property type="protein sequence ID" value="SVC78610.1"/>
    <property type="molecule type" value="Genomic_DNA"/>
</dbReference>
<evidence type="ECO:0000259" key="6">
    <source>
        <dbReference type="PROSITE" id="PS51171"/>
    </source>
</evidence>
<dbReference type="SUPFAM" id="SSF53850">
    <property type="entry name" value="Periplasmic binding protein-like II"/>
    <property type="match status" value="1"/>
</dbReference>
<dbReference type="Gene3D" id="3.40.190.10">
    <property type="entry name" value="Periplasmic binding protein-like II"/>
    <property type="match status" value="1"/>
</dbReference>
<evidence type="ECO:0000256" key="3">
    <source>
        <dbReference type="ARBA" id="ARBA00023222"/>
    </source>
</evidence>
<dbReference type="PANTHER" id="PTHR21022">
    <property type="entry name" value="PREPHENATE DEHYDRATASE P PROTEIN"/>
    <property type="match status" value="1"/>
</dbReference>
<protein>
    <recommendedName>
        <fullName evidence="6">Prephenate dehydratase domain-containing protein</fullName>
    </recommendedName>
</protein>
<dbReference type="GO" id="GO:0009094">
    <property type="term" value="P:L-phenylalanine biosynthetic process"/>
    <property type="evidence" value="ECO:0007669"/>
    <property type="project" value="UniProtKB-KW"/>
</dbReference>
<proteinExistence type="predicted"/>
<dbReference type="InterPro" id="IPR001086">
    <property type="entry name" value="Preph_deHydtase"/>
</dbReference>
<dbReference type="AlphaFoldDB" id="A0A382Q0S1"/>
<reference evidence="7" key="1">
    <citation type="submission" date="2018-05" db="EMBL/GenBank/DDBJ databases">
        <authorList>
            <person name="Lanie J.A."/>
            <person name="Ng W.-L."/>
            <person name="Kazmierczak K.M."/>
            <person name="Andrzejewski T.M."/>
            <person name="Davidsen T.M."/>
            <person name="Wayne K.J."/>
            <person name="Tettelin H."/>
            <person name="Glass J.I."/>
            <person name="Rusch D."/>
            <person name="Podicherti R."/>
            <person name="Tsui H.-C.T."/>
            <person name="Winkler M.E."/>
        </authorList>
    </citation>
    <scope>NUCLEOTIDE SEQUENCE</scope>
</reference>
<feature type="non-terminal residue" evidence="7">
    <location>
        <position position="107"/>
    </location>
</feature>
<dbReference type="PANTHER" id="PTHR21022:SF19">
    <property type="entry name" value="PREPHENATE DEHYDRATASE-RELATED"/>
    <property type="match status" value="1"/>
</dbReference>
<accession>A0A382Q0S1</accession>
<feature type="domain" description="Prephenate dehydratase" evidence="6">
    <location>
        <begin position="8"/>
        <end position="107"/>
    </location>
</feature>
<gene>
    <name evidence="7" type="ORF">METZ01_LOCUS331464</name>
</gene>
<keyword evidence="2" id="KW-0057">Aromatic amino acid biosynthesis</keyword>
<keyword evidence="3" id="KW-0584">Phenylalanine biosynthesis</keyword>
<evidence type="ECO:0000313" key="7">
    <source>
        <dbReference type="EMBL" id="SVC78610.1"/>
    </source>
</evidence>
<dbReference type="GO" id="GO:0004664">
    <property type="term" value="F:prephenate dehydratase activity"/>
    <property type="evidence" value="ECO:0007669"/>
    <property type="project" value="InterPro"/>
</dbReference>
<dbReference type="PROSITE" id="PS51171">
    <property type="entry name" value="PREPHENATE_DEHYDR_3"/>
    <property type="match status" value="1"/>
</dbReference>
<sequence>MGKDSHMKIAFQGVPGAYSNMACVAAYPDMVPLPCPTFEDTFSAVSSGRAALAMIPIENSIAGRVADIHHLLPKSGLHIVAEHFQGVNHHLLALPGATLESICQVHS</sequence>
<evidence type="ECO:0000256" key="2">
    <source>
        <dbReference type="ARBA" id="ARBA00023141"/>
    </source>
</evidence>
<comment type="pathway">
    <text evidence="5">Amino-acid biosynthesis.</text>
</comment>
<keyword evidence="4" id="KW-0456">Lyase</keyword>
<evidence type="ECO:0000256" key="4">
    <source>
        <dbReference type="ARBA" id="ARBA00023239"/>
    </source>
</evidence>
<dbReference type="Pfam" id="PF00800">
    <property type="entry name" value="PDT"/>
    <property type="match status" value="1"/>
</dbReference>
<organism evidence="7">
    <name type="scientific">marine metagenome</name>
    <dbReference type="NCBI Taxonomy" id="408172"/>
    <lineage>
        <taxon>unclassified sequences</taxon>
        <taxon>metagenomes</taxon>
        <taxon>ecological metagenomes</taxon>
    </lineage>
</organism>
<dbReference type="GO" id="GO:0005737">
    <property type="term" value="C:cytoplasm"/>
    <property type="evidence" value="ECO:0007669"/>
    <property type="project" value="TreeGrafter"/>
</dbReference>
<keyword evidence="1" id="KW-0028">Amino-acid biosynthesis</keyword>
<evidence type="ECO:0000256" key="5">
    <source>
        <dbReference type="ARBA" id="ARBA00029440"/>
    </source>
</evidence>
<name>A0A382Q0S1_9ZZZZ</name>
<evidence type="ECO:0000256" key="1">
    <source>
        <dbReference type="ARBA" id="ARBA00022605"/>
    </source>
</evidence>